<evidence type="ECO:0000256" key="5">
    <source>
        <dbReference type="ARBA" id="ARBA00023136"/>
    </source>
</evidence>
<dbReference type="SUPFAM" id="SSF56935">
    <property type="entry name" value="Porins"/>
    <property type="match status" value="1"/>
</dbReference>
<protein>
    <submittedName>
        <fullName evidence="9">TonB-dependent receptor</fullName>
    </submittedName>
</protein>
<comment type="similarity">
    <text evidence="7">Belongs to the TonB-dependent receptor family.</text>
</comment>
<keyword evidence="2 7" id="KW-0813">Transport</keyword>
<keyword evidence="6 7" id="KW-0998">Cell outer membrane</keyword>
<accession>A0ABU7XRW5</accession>
<dbReference type="InterPro" id="IPR008969">
    <property type="entry name" value="CarboxyPept-like_regulatory"/>
</dbReference>
<dbReference type="Gene3D" id="2.60.40.1120">
    <property type="entry name" value="Carboxypeptidase-like, regulatory domain"/>
    <property type="match status" value="1"/>
</dbReference>
<dbReference type="NCBIfam" id="TIGR04056">
    <property type="entry name" value="OMP_RagA_SusC"/>
    <property type="match status" value="1"/>
</dbReference>
<keyword evidence="10" id="KW-1185">Reference proteome</keyword>
<dbReference type="InterPro" id="IPR037066">
    <property type="entry name" value="Plug_dom_sf"/>
</dbReference>
<dbReference type="InterPro" id="IPR023997">
    <property type="entry name" value="TonB-dep_OMP_SusC/RagA_CS"/>
</dbReference>
<comment type="caution">
    <text evidence="9">The sequence shown here is derived from an EMBL/GenBank/DDBJ whole genome shotgun (WGS) entry which is preliminary data.</text>
</comment>
<name>A0ABU7XRW5_9FLAO</name>
<evidence type="ECO:0000256" key="3">
    <source>
        <dbReference type="ARBA" id="ARBA00022452"/>
    </source>
</evidence>
<proteinExistence type="inferred from homology"/>
<dbReference type="Proteomes" id="UP001337305">
    <property type="component" value="Unassembled WGS sequence"/>
</dbReference>
<dbReference type="InterPro" id="IPR039426">
    <property type="entry name" value="TonB-dep_rcpt-like"/>
</dbReference>
<dbReference type="PROSITE" id="PS52016">
    <property type="entry name" value="TONB_DEPENDENT_REC_3"/>
    <property type="match status" value="1"/>
</dbReference>
<dbReference type="RefSeq" id="WP_303305623.1">
    <property type="nucleotide sequence ID" value="NZ_JAODOP010000004.1"/>
</dbReference>
<organism evidence="9 10">
    <name type="scientific">Flavivirga spongiicola</name>
    <dbReference type="NCBI Taxonomy" id="421621"/>
    <lineage>
        <taxon>Bacteria</taxon>
        <taxon>Pseudomonadati</taxon>
        <taxon>Bacteroidota</taxon>
        <taxon>Flavobacteriia</taxon>
        <taxon>Flavobacteriales</taxon>
        <taxon>Flavobacteriaceae</taxon>
        <taxon>Flavivirga</taxon>
    </lineage>
</organism>
<dbReference type="SUPFAM" id="SSF49464">
    <property type="entry name" value="Carboxypeptidase regulatory domain-like"/>
    <property type="match status" value="1"/>
</dbReference>
<dbReference type="Gene3D" id="2.170.130.10">
    <property type="entry name" value="TonB-dependent receptor, plug domain"/>
    <property type="match status" value="1"/>
</dbReference>
<dbReference type="Gene3D" id="2.40.170.20">
    <property type="entry name" value="TonB-dependent receptor, beta-barrel domain"/>
    <property type="match status" value="1"/>
</dbReference>
<evidence type="ECO:0000313" key="10">
    <source>
        <dbReference type="Proteomes" id="UP001337305"/>
    </source>
</evidence>
<reference evidence="9 10" key="1">
    <citation type="submission" date="2022-09" db="EMBL/GenBank/DDBJ databases">
        <title>Genome sequencing of Flavivirga sp. MEBiC05379.</title>
        <authorList>
            <person name="Oh H.-M."/>
            <person name="Kwon K.K."/>
            <person name="Park M.J."/>
            <person name="Yang S.-H."/>
        </authorList>
    </citation>
    <scope>NUCLEOTIDE SEQUENCE [LARGE SCALE GENOMIC DNA]</scope>
    <source>
        <strain evidence="9 10">MEBiC05379</strain>
    </source>
</reference>
<dbReference type="InterPro" id="IPR012910">
    <property type="entry name" value="Plug_dom"/>
</dbReference>
<sequence length="1041" mass="114772">MKVRNYYLVLVFLVFGIISSFAQERTVSGRIVDKNNLPLPGATVLVKNSTKGASTDFDGNYSIKVNQGNILVFSFVGYENQEVTVGTSNTINVTMQEDATALEEVVVVAYGAQTRESIVGSVGVVSSTTIETQQVTSPLRALQGAVPGVSLLTAGGQPGNNPIIRIRGISSESLERGPLIVVDGAPFNGNLNTISQDQIESVSVLKDASSSALYGSRASGGVILITTRKGHIDSAPKVTLRSQIGLSNPTIGIHNLANPEDYLKLTWQALKNTNQYEDGQTATDAALSATNQLVDHLGYNPYSVANPIDASGNLVAGANLLWNSNWENEVLREDYLRVNHNIGVSGGTDKTRYFMSFDYLNEDGPVIPSNFERVSSRLNLETQINDWFKIGLNTSFSRSNSNNPDQTSGNTTQAISWIYGLSSIYPIYARDANGGLIRDDLGGRIFDLGNGLVSGQPVNSTRPVFSGENILASLTLGKERRIRTNYLANVFAEINLFEGLSFKTRLSYENFLLDSYSYDDDKIGAASGVQGRVSQNRDLTTTLNAIQSLNYKNSFGDHNISIDAITEAYTNTQDNLLAQGTGFLPKVDNLDGSTSPEAVGSSIITSRINSYLGRVNYNFNEKYYGEFSIRRDGSTRFNKNTRWGNFIAGGMSWVVSKESFLSESNTLTFLKLRGSYGELGNNRTTSLFPFQSVFQPGFVNQENSGILLEGVSDANLRWEKVESLNIGADFELFNGVLSGTLEYYNKESVDLIMDKPLASSLGVNKIVTNIGSIRNYGWEASLRSINFNSDDFTWTTGINVALNKNEWTKLPQDEILNGSKRYRVGSSIFDFFIREWAGVDSTDGRGMWYMDVLDTNGDVIDKVTTKEYDDATRYEQGKTSLPDIEGGFTSFVRYKQFDLNVLFNFSFGAYLLDSDYSGLINPFENPGRSAHPDNFNAWKNPGDVSDFPLLLASNNDHASRSTRFLFKNDYIRLKSLTFGYNFPLSTIERIGLSKLRLFLQADNIFTWQSHKGIDPEQAFNGITTNRSPLSKTITSGIILEF</sequence>
<evidence type="ECO:0000256" key="4">
    <source>
        <dbReference type="ARBA" id="ARBA00022692"/>
    </source>
</evidence>
<keyword evidence="9" id="KW-0675">Receptor</keyword>
<evidence type="ECO:0000313" key="9">
    <source>
        <dbReference type="EMBL" id="MEF3833274.1"/>
    </source>
</evidence>
<dbReference type="NCBIfam" id="TIGR04057">
    <property type="entry name" value="SusC_RagA_signa"/>
    <property type="match status" value="1"/>
</dbReference>
<evidence type="ECO:0000256" key="6">
    <source>
        <dbReference type="ARBA" id="ARBA00023237"/>
    </source>
</evidence>
<dbReference type="EMBL" id="JAODOP010000004">
    <property type="protein sequence ID" value="MEF3833274.1"/>
    <property type="molecule type" value="Genomic_DNA"/>
</dbReference>
<evidence type="ECO:0000256" key="7">
    <source>
        <dbReference type="PROSITE-ProRule" id="PRU01360"/>
    </source>
</evidence>
<feature type="domain" description="TonB-dependent receptor plug" evidence="8">
    <location>
        <begin position="116"/>
        <end position="222"/>
    </location>
</feature>
<dbReference type="InterPro" id="IPR023996">
    <property type="entry name" value="TonB-dep_OMP_SusC/RagA"/>
</dbReference>
<comment type="subcellular location">
    <subcellularLocation>
        <location evidence="1 7">Cell outer membrane</location>
        <topology evidence="1 7">Multi-pass membrane protein</topology>
    </subcellularLocation>
</comment>
<keyword evidence="3 7" id="KW-1134">Transmembrane beta strand</keyword>
<evidence type="ECO:0000256" key="2">
    <source>
        <dbReference type="ARBA" id="ARBA00022448"/>
    </source>
</evidence>
<dbReference type="Pfam" id="PF07715">
    <property type="entry name" value="Plug"/>
    <property type="match status" value="1"/>
</dbReference>
<gene>
    <name evidence="9" type="ORF">N1F79_09030</name>
</gene>
<dbReference type="InterPro" id="IPR036942">
    <property type="entry name" value="Beta-barrel_TonB_sf"/>
</dbReference>
<keyword evidence="4 7" id="KW-0812">Transmembrane</keyword>
<evidence type="ECO:0000256" key="1">
    <source>
        <dbReference type="ARBA" id="ARBA00004571"/>
    </source>
</evidence>
<evidence type="ECO:0000259" key="8">
    <source>
        <dbReference type="Pfam" id="PF07715"/>
    </source>
</evidence>
<keyword evidence="5 7" id="KW-0472">Membrane</keyword>
<dbReference type="Pfam" id="PF13715">
    <property type="entry name" value="CarbopepD_reg_2"/>
    <property type="match status" value="1"/>
</dbReference>